<evidence type="ECO:0000313" key="3">
    <source>
        <dbReference type="Proteomes" id="UP001153076"/>
    </source>
</evidence>
<proteinExistence type="predicted"/>
<protein>
    <submittedName>
        <fullName evidence="2">Uncharacterized protein</fullName>
    </submittedName>
</protein>
<accession>A0A9Q1JZQ6</accession>
<organism evidence="2 3">
    <name type="scientific">Carnegiea gigantea</name>
    <dbReference type="NCBI Taxonomy" id="171969"/>
    <lineage>
        <taxon>Eukaryota</taxon>
        <taxon>Viridiplantae</taxon>
        <taxon>Streptophyta</taxon>
        <taxon>Embryophyta</taxon>
        <taxon>Tracheophyta</taxon>
        <taxon>Spermatophyta</taxon>
        <taxon>Magnoliopsida</taxon>
        <taxon>eudicotyledons</taxon>
        <taxon>Gunneridae</taxon>
        <taxon>Pentapetalae</taxon>
        <taxon>Caryophyllales</taxon>
        <taxon>Cactineae</taxon>
        <taxon>Cactaceae</taxon>
        <taxon>Cactoideae</taxon>
        <taxon>Echinocereeae</taxon>
        <taxon>Carnegiea</taxon>
    </lineage>
</organism>
<evidence type="ECO:0000313" key="2">
    <source>
        <dbReference type="EMBL" id="KAJ8433836.1"/>
    </source>
</evidence>
<evidence type="ECO:0000256" key="1">
    <source>
        <dbReference type="SAM" id="MobiDB-lite"/>
    </source>
</evidence>
<dbReference type="EMBL" id="JAKOGI010000515">
    <property type="protein sequence ID" value="KAJ8433836.1"/>
    <property type="molecule type" value="Genomic_DNA"/>
</dbReference>
<reference evidence="2" key="1">
    <citation type="submission" date="2022-04" db="EMBL/GenBank/DDBJ databases">
        <title>Carnegiea gigantea Genome sequencing and assembly v2.</title>
        <authorList>
            <person name="Copetti D."/>
            <person name="Sanderson M.J."/>
            <person name="Burquez A."/>
            <person name="Wojciechowski M.F."/>
        </authorList>
    </citation>
    <scope>NUCLEOTIDE SEQUENCE</scope>
    <source>
        <strain evidence="2">SGP5-SGP5p</strain>
        <tissue evidence="2">Aerial part</tissue>
    </source>
</reference>
<sequence>MKRSSLGSMKGVRQLTRQTIRRLLMKKAKRIPNPWHEPITLRQPLTNHVQNVMTVEDVYAALELPTGPLEVHVASTNEPIKEYTKLLKQWRTGRNLSRIGTAKVGKMVTKSKTGGPWRRIQKRLCVARNFDMYYQKLSLDERNANTDDLQQQYIGQLMYLNNEMKLKRSSLESKEGRREMQKSMVSNSNTLDN</sequence>
<dbReference type="AlphaFoldDB" id="A0A9Q1JZQ6"/>
<keyword evidence="3" id="KW-1185">Reference proteome</keyword>
<feature type="compositionally biased region" description="Basic and acidic residues" evidence="1">
    <location>
        <begin position="169"/>
        <end position="181"/>
    </location>
</feature>
<comment type="caution">
    <text evidence="2">The sequence shown here is derived from an EMBL/GenBank/DDBJ whole genome shotgun (WGS) entry which is preliminary data.</text>
</comment>
<feature type="compositionally biased region" description="Polar residues" evidence="1">
    <location>
        <begin position="183"/>
        <end position="193"/>
    </location>
</feature>
<dbReference type="Proteomes" id="UP001153076">
    <property type="component" value="Unassembled WGS sequence"/>
</dbReference>
<feature type="region of interest" description="Disordered" evidence="1">
    <location>
        <begin position="169"/>
        <end position="193"/>
    </location>
</feature>
<name>A0A9Q1JZQ6_9CARY</name>
<gene>
    <name evidence="2" type="ORF">Cgig2_028153</name>
</gene>